<dbReference type="InterPro" id="IPR018790">
    <property type="entry name" value="DUF2358"/>
</dbReference>
<keyword evidence="3" id="KW-1185">Reference proteome</keyword>
<sequence length="617" mass="67616">MSRLALRQRGAGCPAPLRSSRRLPPRSTTPTKHGGPATRTSSRVPSQHGRRTSCALHGVPRLCGPSSMSPPGSPRSVELRPTVESSAAVLTFANCRGFSHRAVLGTPPRCARAATTGVSGTSQRFQDGGGLASALCGGRGSRPACAVTSDAESVRCCRCRAMAGTCVYRRGVPGLARGLGGALAARRAPVPRRQEDEARRGQLDGAAVGPEGLQSSPPPSLLCFSAAELGAAPSSCTCYSLCYGWAPERDLHVHSFTSVSTEQVSLCLLLSSRGRQHKTLLEAPRSALAHLDHLLAEQVEQGLSLPVPTRSRAEPKKANLCFPLESIVGSVTTVEAHREDDIAESQWSLKTGGLYSAEGSSLWAWHLNDGGPPAWHLNSGDLDSFRTLFDPRFCRMPFVAGFPCQDCRSLLPTPLLAFQTGKGTQARPSQGKSDPDMEEHLAVAYERLRHELPNFFLKRHDYSMYSQDMEFDNGLLNMKTRGRPMYQVVLTLFRFLAWNYFADVHMEVLKLTQHPENWSVQARWQVTGLPFHVLIFRFYKKDKTELYRCYDAHSTFFLGPDGLICYHKVDKLMPAQPPVFKAKRLLAGLLVALGMAEHRPALNLLFSQLCRTGQKQC</sequence>
<evidence type="ECO:0000313" key="3">
    <source>
        <dbReference type="Proteomes" id="UP001066276"/>
    </source>
</evidence>
<dbReference type="Pfam" id="PF10184">
    <property type="entry name" value="DUF2358"/>
    <property type="match status" value="1"/>
</dbReference>
<accession>A0AAV7R751</accession>
<evidence type="ECO:0000256" key="1">
    <source>
        <dbReference type="SAM" id="MobiDB-lite"/>
    </source>
</evidence>
<proteinExistence type="predicted"/>
<protein>
    <submittedName>
        <fullName evidence="2">Uncharacterized protein</fullName>
    </submittedName>
</protein>
<dbReference type="EMBL" id="JANPWB010000010">
    <property type="protein sequence ID" value="KAJ1147034.1"/>
    <property type="molecule type" value="Genomic_DNA"/>
</dbReference>
<gene>
    <name evidence="2" type="ORF">NDU88_013285</name>
</gene>
<comment type="caution">
    <text evidence="2">The sequence shown here is derived from an EMBL/GenBank/DDBJ whole genome shotgun (WGS) entry which is preliminary data.</text>
</comment>
<dbReference type="PANTHER" id="PTHR31094:SF2">
    <property type="entry name" value="RIKEN CDNA 2310061I04 GENE"/>
    <property type="match status" value="1"/>
</dbReference>
<dbReference type="PANTHER" id="PTHR31094">
    <property type="entry name" value="RIKEN CDNA 2310061I04 GENE"/>
    <property type="match status" value="1"/>
</dbReference>
<dbReference type="Proteomes" id="UP001066276">
    <property type="component" value="Chromosome 6"/>
</dbReference>
<feature type="region of interest" description="Disordered" evidence="1">
    <location>
        <begin position="1"/>
        <end position="78"/>
    </location>
</feature>
<name>A0AAV7R751_PLEWA</name>
<evidence type="ECO:0000313" key="2">
    <source>
        <dbReference type="EMBL" id="KAJ1147034.1"/>
    </source>
</evidence>
<dbReference type="AlphaFoldDB" id="A0AAV7R751"/>
<reference evidence="2" key="1">
    <citation type="journal article" date="2022" name="bioRxiv">
        <title>Sequencing and chromosome-scale assembly of the giantPleurodeles waltlgenome.</title>
        <authorList>
            <person name="Brown T."/>
            <person name="Elewa A."/>
            <person name="Iarovenko S."/>
            <person name="Subramanian E."/>
            <person name="Araus A.J."/>
            <person name="Petzold A."/>
            <person name="Susuki M."/>
            <person name="Suzuki K.-i.T."/>
            <person name="Hayashi T."/>
            <person name="Toyoda A."/>
            <person name="Oliveira C."/>
            <person name="Osipova E."/>
            <person name="Leigh N.D."/>
            <person name="Simon A."/>
            <person name="Yun M.H."/>
        </authorList>
    </citation>
    <scope>NUCLEOTIDE SEQUENCE</scope>
    <source>
        <strain evidence="2">20211129_DDA</strain>
        <tissue evidence="2">Liver</tissue>
    </source>
</reference>
<organism evidence="2 3">
    <name type="scientific">Pleurodeles waltl</name>
    <name type="common">Iberian ribbed newt</name>
    <dbReference type="NCBI Taxonomy" id="8319"/>
    <lineage>
        <taxon>Eukaryota</taxon>
        <taxon>Metazoa</taxon>
        <taxon>Chordata</taxon>
        <taxon>Craniata</taxon>
        <taxon>Vertebrata</taxon>
        <taxon>Euteleostomi</taxon>
        <taxon>Amphibia</taxon>
        <taxon>Batrachia</taxon>
        <taxon>Caudata</taxon>
        <taxon>Salamandroidea</taxon>
        <taxon>Salamandridae</taxon>
        <taxon>Pleurodelinae</taxon>
        <taxon>Pleurodeles</taxon>
    </lineage>
</organism>